<sequence length="673" mass="74312">MLHATQQDLVERGPVLAVLAGDFNMPTAEDTVFENFCQAGPWHDCHKCATPDMRNAPTCHQGQGSRIDFILASYSAFDLASCYRVTPLVLFPTHSAVCLDLQMPRASQMRHTLRSAANLPSLVPPKPADALLFPKIPKTFRAALARLDLDAAMRIWNRLAEDTLMDLATSQGHVVQSKVTMRGDIKYQEDRANPPVFADQASTLIDRRLYKAICRAKEVAQAQPGYRRDRTWSLLNEVTQHLPHPYQQLVHEALLAPASPHAAAAVSKHLRRAAEKLASDNRTARIQEWKKQMRKTTAASTSWLKAKAAKPLVKVTQHKGETTAEVGRRLELIQKCWDSVYQAHKKSEPSLHSFMESYGATLSRAMCSLPPLTGDDLRAQLKICKRTCSGPDCWSFEELQSLALWAPSLLDCLSDLLNAVERAGKWPIPLCTGGRSADELVLQTCMTLAEAKVESKSYADDLSATTKAATRPLLIAELTKVHQHTQRFADLSGLRISVPKSFSFGDTQLKGKIPGLRNHQTEFRLTGGSVKIGNAKKWTVLEKKRASKWCETVSNIGKLPFGWFAKVKKIQQVMPQLTNGQGTHALAASWVTLRSLRAECVRSLLGTKDYSASPLMVFTLLAPPSLEPEFALQYAALGLFKRFLKCPTARRQLQNALASHPASCACGAGAPTP</sequence>
<dbReference type="AlphaFoldDB" id="A0A812V3E9"/>
<keyword evidence="2" id="KW-1185">Reference proteome</keyword>
<protein>
    <recommendedName>
        <fullName evidence="3">Endonuclease/exonuclease/phosphatase domain-containing protein</fullName>
    </recommendedName>
</protein>
<name>A0A812V3E9_9DINO</name>
<evidence type="ECO:0000313" key="1">
    <source>
        <dbReference type="EMBL" id="CAE7594481.1"/>
    </source>
</evidence>
<dbReference type="Proteomes" id="UP000604046">
    <property type="component" value="Unassembled WGS sequence"/>
</dbReference>
<dbReference type="SUPFAM" id="SSF56219">
    <property type="entry name" value="DNase I-like"/>
    <property type="match status" value="1"/>
</dbReference>
<reference evidence="1" key="1">
    <citation type="submission" date="2021-02" db="EMBL/GenBank/DDBJ databases">
        <authorList>
            <person name="Dougan E. K."/>
            <person name="Rhodes N."/>
            <person name="Thang M."/>
            <person name="Chan C."/>
        </authorList>
    </citation>
    <scope>NUCLEOTIDE SEQUENCE</scope>
</reference>
<dbReference type="OrthoDB" id="411871at2759"/>
<evidence type="ECO:0000313" key="2">
    <source>
        <dbReference type="Proteomes" id="UP000604046"/>
    </source>
</evidence>
<accession>A0A812V3E9</accession>
<evidence type="ECO:0008006" key="3">
    <source>
        <dbReference type="Google" id="ProtNLM"/>
    </source>
</evidence>
<organism evidence="1 2">
    <name type="scientific">Symbiodinium natans</name>
    <dbReference type="NCBI Taxonomy" id="878477"/>
    <lineage>
        <taxon>Eukaryota</taxon>
        <taxon>Sar</taxon>
        <taxon>Alveolata</taxon>
        <taxon>Dinophyceae</taxon>
        <taxon>Suessiales</taxon>
        <taxon>Symbiodiniaceae</taxon>
        <taxon>Symbiodinium</taxon>
    </lineage>
</organism>
<dbReference type="EMBL" id="CAJNDS010002779">
    <property type="protein sequence ID" value="CAE7594481.1"/>
    <property type="molecule type" value="Genomic_DNA"/>
</dbReference>
<dbReference type="Gene3D" id="3.60.10.10">
    <property type="entry name" value="Endonuclease/exonuclease/phosphatase"/>
    <property type="match status" value="1"/>
</dbReference>
<gene>
    <name evidence="1" type="ORF">SNAT2548_LOCUS33838</name>
</gene>
<proteinExistence type="predicted"/>
<comment type="caution">
    <text evidence="1">The sequence shown here is derived from an EMBL/GenBank/DDBJ whole genome shotgun (WGS) entry which is preliminary data.</text>
</comment>
<dbReference type="InterPro" id="IPR036691">
    <property type="entry name" value="Endo/exonu/phosph_ase_sf"/>
</dbReference>